<evidence type="ECO:0000313" key="5">
    <source>
        <dbReference type="EMBL" id="TRL31212.1"/>
    </source>
</evidence>
<feature type="signal peptide" evidence="3">
    <location>
        <begin position="1"/>
        <end position="22"/>
    </location>
</feature>
<feature type="chain" id="PRO_5022198363" evidence="3">
    <location>
        <begin position="23"/>
        <end position="545"/>
    </location>
</feature>
<organism evidence="5 6">
    <name type="scientific">Methylosinus sporium</name>
    <dbReference type="NCBI Taxonomy" id="428"/>
    <lineage>
        <taxon>Bacteria</taxon>
        <taxon>Pseudomonadati</taxon>
        <taxon>Pseudomonadota</taxon>
        <taxon>Alphaproteobacteria</taxon>
        <taxon>Hyphomicrobiales</taxon>
        <taxon>Methylocystaceae</taxon>
        <taxon>Methylosinus</taxon>
    </lineage>
</organism>
<sequence length="545" mass="59151">MFRRRAASATIVALAASAFVAASLEQASGAGSRAATLRIAFNADNPLLTSLDPFQVYWIEHRVVLRNVVESLTDQDPTTGKIIPWLAESWEAGADGASYIFKLREGVTFSNGEPLDAEAVKTAFDADKAFLVTSPGAFGAAFLEGYDHAEVIEPHKIKIVLSKPNAGFLQATSTTTLAILAPESYKRSAKERSLGAIIGTGPFVLASYTPEVGLELVRRKGYSWASHAVDNGGEAYLDRIEVRYVPEASVRNGQFTLGETDILWPRDPFSEADIRVFKGKGAAIASRSLPGPAYNLYPNVTGGRPLGDPSLRKAVQKAIDRTSYARTVYSDDFPVVQGLLDVTTPYFKSEKDKLAYNPDGAAQLLEAAGWTLGKDRYRYKDGKRLSLLYVLWSKETAGDLLLQDQLRKVGIELKLSFLVPGEMITALSAGKYDLVALYLTRGDPIVLQSVLDPRFAPTGSRAAARNAFPPELGPAAEKLFDAGLAATRDDDRARAYGELQDLLIDNNLAFPLFERVWQAALAGKVSGFAWTAEGFATLSSVRRTP</sequence>
<evidence type="ECO:0000259" key="4">
    <source>
        <dbReference type="Pfam" id="PF00496"/>
    </source>
</evidence>
<evidence type="ECO:0000256" key="3">
    <source>
        <dbReference type="SAM" id="SignalP"/>
    </source>
</evidence>
<reference evidence="5 6" key="1">
    <citation type="submission" date="2019-07" db="EMBL/GenBank/DDBJ databases">
        <title>Ln-dependent methylotrophs.</title>
        <authorList>
            <person name="Tani A."/>
        </authorList>
    </citation>
    <scope>NUCLEOTIDE SEQUENCE [LARGE SCALE GENOMIC DNA]</scope>
    <source>
        <strain evidence="5 6">SM89A</strain>
    </source>
</reference>
<dbReference type="EMBL" id="VJMF01000059">
    <property type="protein sequence ID" value="TRL31212.1"/>
    <property type="molecule type" value="Genomic_DNA"/>
</dbReference>
<feature type="domain" description="Solute-binding protein family 5" evidence="4">
    <location>
        <begin position="81"/>
        <end position="440"/>
    </location>
</feature>
<dbReference type="Pfam" id="PF00496">
    <property type="entry name" value="SBP_bac_5"/>
    <property type="match status" value="1"/>
</dbReference>
<dbReference type="Gene3D" id="3.40.190.10">
    <property type="entry name" value="Periplasmic binding protein-like II"/>
    <property type="match status" value="1"/>
</dbReference>
<protein>
    <submittedName>
        <fullName evidence="5">ABC transporter substrate-binding protein</fullName>
    </submittedName>
</protein>
<keyword evidence="3" id="KW-0732">Signal</keyword>
<accession>A0A549SNJ6</accession>
<dbReference type="GO" id="GO:1904680">
    <property type="term" value="F:peptide transmembrane transporter activity"/>
    <property type="evidence" value="ECO:0007669"/>
    <property type="project" value="TreeGrafter"/>
</dbReference>
<evidence type="ECO:0000313" key="6">
    <source>
        <dbReference type="Proteomes" id="UP000316781"/>
    </source>
</evidence>
<dbReference type="CDD" id="cd08492">
    <property type="entry name" value="PBP2_NikA_DppA_OppA_like_15"/>
    <property type="match status" value="1"/>
</dbReference>
<comment type="similarity">
    <text evidence="2">Belongs to the bacterial solute-binding protein 5 family.</text>
</comment>
<dbReference type="PANTHER" id="PTHR30290">
    <property type="entry name" value="PERIPLASMIC BINDING COMPONENT OF ABC TRANSPORTER"/>
    <property type="match status" value="1"/>
</dbReference>
<dbReference type="InterPro" id="IPR000914">
    <property type="entry name" value="SBP_5_dom"/>
</dbReference>
<dbReference type="SUPFAM" id="SSF53850">
    <property type="entry name" value="Periplasmic binding protein-like II"/>
    <property type="match status" value="1"/>
</dbReference>
<comment type="caution">
    <text evidence="5">The sequence shown here is derived from an EMBL/GenBank/DDBJ whole genome shotgun (WGS) entry which is preliminary data.</text>
</comment>
<evidence type="ECO:0000256" key="2">
    <source>
        <dbReference type="ARBA" id="ARBA00005695"/>
    </source>
</evidence>
<proteinExistence type="inferred from homology"/>
<dbReference type="AlphaFoldDB" id="A0A549SNJ6"/>
<gene>
    <name evidence="5" type="ORF">FM996_14505</name>
</gene>
<comment type="subcellular location">
    <subcellularLocation>
        <location evidence="1">Periplasm</location>
    </subcellularLocation>
</comment>
<dbReference type="InterPro" id="IPR039424">
    <property type="entry name" value="SBP_5"/>
</dbReference>
<dbReference type="RefSeq" id="WP_142863607.1">
    <property type="nucleotide sequence ID" value="NZ_VJMF01000059.1"/>
</dbReference>
<dbReference type="GO" id="GO:0030288">
    <property type="term" value="C:outer membrane-bounded periplasmic space"/>
    <property type="evidence" value="ECO:0007669"/>
    <property type="project" value="UniProtKB-ARBA"/>
</dbReference>
<dbReference type="GO" id="GO:0015833">
    <property type="term" value="P:peptide transport"/>
    <property type="evidence" value="ECO:0007669"/>
    <property type="project" value="TreeGrafter"/>
</dbReference>
<dbReference type="GO" id="GO:0043190">
    <property type="term" value="C:ATP-binding cassette (ABC) transporter complex"/>
    <property type="evidence" value="ECO:0007669"/>
    <property type="project" value="InterPro"/>
</dbReference>
<dbReference type="Gene3D" id="3.10.105.10">
    <property type="entry name" value="Dipeptide-binding Protein, Domain 3"/>
    <property type="match status" value="1"/>
</dbReference>
<dbReference type="PIRSF" id="PIRSF002741">
    <property type="entry name" value="MppA"/>
    <property type="match status" value="1"/>
</dbReference>
<dbReference type="InterPro" id="IPR030678">
    <property type="entry name" value="Peptide/Ni-bd"/>
</dbReference>
<dbReference type="Proteomes" id="UP000316781">
    <property type="component" value="Unassembled WGS sequence"/>
</dbReference>
<name>A0A549SNJ6_METSR</name>
<evidence type="ECO:0000256" key="1">
    <source>
        <dbReference type="ARBA" id="ARBA00004418"/>
    </source>
</evidence>